<dbReference type="GeneID" id="105159159"/>
<dbReference type="SUPFAM" id="SSF53474">
    <property type="entry name" value="alpha/beta-Hydrolases"/>
    <property type="match status" value="1"/>
</dbReference>
<dbReference type="InterPro" id="IPR044819">
    <property type="entry name" value="OBL-like"/>
</dbReference>
<proteinExistence type="predicted"/>
<dbReference type="AlphaFoldDB" id="A0A6I9SVY0"/>
<evidence type="ECO:0000259" key="2">
    <source>
        <dbReference type="Pfam" id="PF01764"/>
    </source>
</evidence>
<dbReference type="InterPro" id="IPR029058">
    <property type="entry name" value="AB_hydrolase_fold"/>
</dbReference>
<dbReference type="PANTHER" id="PTHR46086:SF4">
    <property type="entry name" value="ALPHA_BETA-HYDROLASES SUPERFAMILY PROTEIN"/>
    <property type="match status" value="1"/>
</dbReference>
<dbReference type="RefSeq" id="XP_011074419.1">
    <property type="nucleotide sequence ID" value="XM_011076117.2"/>
</dbReference>
<name>A0A6I9SVY0_SESIN</name>
<accession>A0A6I9SVY0</accession>
<dbReference type="GO" id="GO:0006629">
    <property type="term" value="P:lipid metabolic process"/>
    <property type="evidence" value="ECO:0007669"/>
    <property type="project" value="InterPro"/>
</dbReference>
<dbReference type="InterPro" id="IPR002921">
    <property type="entry name" value="Fungal_lipase-type"/>
</dbReference>
<dbReference type="Pfam" id="PF01764">
    <property type="entry name" value="Lipase_3"/>
    <property type="match status" value="1"/>
</dbReference>
<organism evidence="3 4">
    <name type="scientific">Sesamum indicum</name>
    <name type="common">Oriental sesame</name>
    <name type="synonym">Sesamum orientale</name>
    <dbReference type="NCBI Taxonomy" id="4182"/>
    <lineage>
        <taxon>Eukaryota</taxon>
        <taxon>Viridiplantae</taxon>
        <taxon>Streptophyta</taxon>
        <taxon>Embryophyta</taxon>
        <taxon>Tracheophyta</taxon>
        <taxon>Spermatophyta</taxon>
        <taxon>Magnoliopsida</taxon>
        <taxon>eudicotyledons</taxon>
        <taxon>Gunneridae</taxon>
        <taxon>Pentapetalae</taxon>
        <taxon>asterids</taxon>
        <taxon>lamiids</taxon>
        <taxon>Lamiales</taxon>
        <taxon>Pedaliaceae</taxon>
        <taxon>Sesamum</taxon>
    </lineage>
</organism>
<keyword evidence="3" id="KW-1185">Reference proteome</keyword>
<dbReference type="Gene3D" id="3.40.50.1820">
    <property type="entry name" value="alpha/beta hydrolase"/>
    <property type="match status" value="1"/>
</dbReference>
<keyword evidence="1" id="KW-0378">Hydrolase</keyword>
<evidence type="ECO:0000256" key="1">
    <source>
        <dbReference type="ARBA" id="ARBA00022801"/>
    </source>
</evidence>
<dbReference type="GO" id="GO:0004806">
    <property type="term" value="F:triacylglycerol lipase activity"/>
    <property type="evidence" value="ECO:0007669"/>
    <property type="project" value="InterPro"/>
</dbReference>
<gene>
    <name evidence="4" type="primary">LOC105159159</name>
</gene>
<feature type="domain" description="Fungal lipase-type" evidence="2">
    <location>
        <begin position="201"/>
        <end position="360"/>
    </location>
</feature>
<reference evidence="4" key="1">
    <citation type="submission" date="2025-08" db="UniProtKB">
        <authorList>
            <consortium name="RefSeq"/>
        </authorList>
    </citation>
    <scope>IDENTIFICATION</scope>
</reference>
<evidence type="ECO:0000313" key="4">
    <source>
        <dbReference type="RefSeq" id="XP_011074419.1"/>
    </source>
</evidence>
<dbReference type="InParanoid" id="A0A6I9SVY0"/>
<protein>
    <submittedName>
        <fullName evidence="4">Uncharacterized protein LOC105159159</fullName>
    </submittedName>
</protein>
<evidence type="ECO:0000313" key="3">
    <source>
        <dbReference type="Proteomes" id="UP000504604"/>
    </source>
</evidence>
<dbReference type="OrthoDB" id="438440at2759"/>
<dbReference type="KEGG" id="sind:105159159"/>
<dbReference type="Proteomes" id="UP000504604">
    <property type="component" value="Linkage group LG3"/>
</dbReference>
<dbReference type="PANTHER" id="PTHR46086">
    <property type="entry name" value="ALPHA/BETA-HYDROLASES SUPERFAMILY PROTEIN"/>
    <property type="match status" value="1"/>
</dbReference>
<dbReference type="CDD" id="cd00519">
    <property type="entry name" value="Lipase_3"/>
    <property type="match status" value="1"/>
</dbReference>
<sequence length="477" mass="55091">MADEVQFCQNYLLIKPEQASCFDLLRLLCSKTLENRDFFRTPVEAEAVRFRRRWIVFISLLVQKVLLWLKRPLAAVGDAVELLLNYPAANGGYLRLLFNLLTGRLVRPDKSSAGFISVVGYTDKRWNLDRSIRNHEKYNASLAIMASKLSYENESFVRNIVTHHWQMEFVEFYDFWNDFQELNTTYAMMFRDKNVNPNLIVVAFRGTEPFDADAWRTDVDISWYEFPGVGKIHGGFMKALGLQKSTGWPKEIPPGPAGKSFAYYTIRERLKTLIHENGDAKFILTGHSLGGALAILCASVLAIHQEELLLQRLEGVYTFGQPRVGNEQFGEYMKGKMTSYDVKYFRFVYSNDVVPRLPYDDKTFMFKHFGPCLYFNSCYKGQVLEEEPNKNYFSVLYVVPKILNAVYELIRSFILPWRKGEEYKEGWVMKLFRVAALVVPGLINHLPVDYVNLTRLGKLPSSIHLQGQGPNQNLKHD</sequence>